<keyword evidence="2" id="KW-0378">Hydrolase</keyword>
<dbReference type="Pfam" id="PF00149">
    <property type="entry name" value="Metallophos"/>
    <property type="match status" value="1"/>
</dbReference>
<dbReference type="Gene3D" id="3.60.21.10">
    <property type="match status" value="1"/>
</dbReference>
<evidence type="ECO:0000256" key="3">
    <source>
        <dbReference type="ARBA" id="ARBA00023004"/>
    </source>
</evidence>
<evidence type="ECO:0000256" key="1">
    <source>
        <dbReference type="ARBA" id="ARBA00022723"/>
    </source>
</evidence>
<protein>
    <recommendedName>
        <fullName evidence="5">Calcineurin-like phosphoesterase domain-containing protein</fullName>
    </recommendedName>
</protein>
<dbReference type="EMBL" id="CP018092">
    <property type="protein sequence ID" value="ATS18472.1"/>
    <property type="molecule type" value="Genomic_DNA"/>
</dbReference>
<evidence type="ECO:0000313" key="7">
    <source>
        <dbReference type="Proteomes" id="UP000231057"/>
    </source>
</evidence>
<dbReference type="GO" id="GO:0016787">
    <property type="term" value="F:hydrolase activity"/>
    <property type="evidence" value="ECO:0007669"/>
    <property type="project" value="UniProtKB-KW"/>
</dbReference>
<dbReference type="KEGG" id="slw:BRW62_06565"/>
<dbReference type="PANTHER" id="PTHR42988">
    <property type="entry name" value="PHOSPHOHYDROLASE"/>
    <property type="match status" value="1"/>
</dbReference>
<evidence type="ECO:0000259" key="5">
    <source>
        <dbReference type="Pfam" id="PF00149"/>
    </source>
</evidence>
<reference evidence="7" key="2">
    <citation type="journal article" date="2022" name="Front. Microbiol.">
        <title>Comparative Genomic Analysis Revealed Distinct Molecular Components and Organization of CO2-Concentrating Mechanism in Thermophilic Cyanobacteria.</title>
        <authorList>
            <person name="Tang J."/>
            <person name="Zhou H."/>
            <person name="Yao D."/>
            <person name="Riaz S."/>
            <person name="You D."/>
            <person name="Klepacz-Smolka A."/>
            <person name="Daroch M."/>
        </authorList>
    </citation>
    <scope>NUCLEOTIDE SEQUENCE [LARGE SCALE GENOMIC DNA]</scope>
    <source>
        <strain evidence="7">PCC 6715</strain>
    </source>
</reference>
<keyword evidence="7" id="KW-1185">Reference proteome</keyword>
<dbReference type="AlphaFoldDB" id="A0A2D2Q1R0"/>
<organism evidence="6 7">
    <name type="scientific">Parathermosynechococcus lividus PCC 6715</name>
    <dbReference type="NCBI Taxonomy" id="1917166"/>
    <lineage>
        <taxon>Bacteria</taxon>
        <taxon>Bacillati</taxon>
        <taxon>Cyanobacteriota</taxon>
        <taxon>Cyanophyceae</taxon>
        <taxon>Acaryochloridales</taxon>
        <taxon>Thermosynechococcaceae</taxon>
        <taxon>Parathermosynechococcus</taxon>
    </lineage>
</organism>
<dbReference type="InterPro" id="IPR029052">
    <property type="entry name" value="Metallo-depent_PP-like"/>
</dbReference>
<dbReference type="InterPro" id="IPR050884">
    <property type="entry name" value="CNP_phosphodiesterase-III"/>
</dbReference>
<keyword evidence="1" id="KW-0479">Metal-binding</keyword>
<keyword evidence="3" id="KW-0408">Iron</keyword>
<evidence type="ECO:0000313" key="6">
    <source>
        <dbReference type="EMBL" id="ATS18472.1"/>
    </source>
</evidence>
<dbReference type="GO" id="GO:0046872">
    <property type="term" value="F:metal ion binding"/>
    <property type="evidence" value="ECO:0007669"/>
    <property type="project" value="UniProtKB-KW"/>
</dbReference>
<gene>
    <name evidence="6" type="ORF">BRW62_06565</name>
</gene>
<dbReference type="PIRSF" id="PIRSF035427">
    <property type="entry name" value="All2852"/>
    <property type="match status" value="1"/>
</dbReference>
<name>A0A2D2Q1R0_PARLV</name>
<reference evidence="6 7" key="1">
    <citation type="submission" date="2016-11" db="EMBL/GenBank/DDBJ databases">
        <title>Complete genome sequence of thermophilic cyanobacteria strain Synechococcus sp. PCC6715.</title>
        <authorList>
            <person name="Tang J."/>
            <person name="Daroch M."/>
            <person name="Liang Y."/>
            <person name="Jiang D."/>
            <person name="Shah M."/>
        </authorList>
    </citation>
    <scope>NUCLEOTIDE SEQUENCE [LARGE SCALE GENOMIC DNA]</scope>
    <source>
        <strain evidence="6 7">PCC 6715</strain>
    </source>
</reference>
<dbReference type="SUPFAM" id="SSF56300">
    <property type="entry name" value="Metallo-dependent phosphatases"/>
    <property type="match status" value="1"/>
</dbReference>
<dbReference type="Proteomes" id="UP000231057">
    <property type="component" value="Chromosome"/>
</dbReference>
<evidence type="ECO:0000256" key="4">
    <source>
        <dbReference type="ARBA" id="ARBA00025742"/>
    </source>
</evidence>
<evidence type="ECO:0000256" key="2">
    <source>
        <dbReference type="ARBA" id="ARBA00022801"/>
    </source>
</evidence>
<sequence>MVLRLGIISDPHIALPETIPTDHLPLFLYTISIPAFEAAVTDLLERGIDALLLPGDLTRDGEVANHQWLQAYLRTLPIPAYVIPGNHDVPRPVASAGRIGWAEFPQYYAHAGYGQRSTHYYVTHLSKNIQLVALNSNQFSPIGQQLGELDCQQLQWLQELLAQPFAGLRLVMVHHNLLEHWPQQSQSPMGQRYLLKNRLALHTLLQRAGVSLVLTGHLHIQDIAYADGVFDLTTGALVSYPHPYRRLTLTETEHGQWQVQVESFCIESLAAYPNLAAQSREWMLQRGAGFMARFLMLPPFNLPEGQATALAKPLSTLWPDIAKGDTQVTLPPLPPPLDAYFGQFNHCPPPSFPQLSDNNTTFVVSSGYSTR</sequence>
<comment type="similarity">
    <text evidence="4">Belongs to the cyclic nucleotide phosphodiesterase class-III family.</text>
</comment>
<accession>A0A2D2Q1R0</accession>
<dbReference type="InterPro" id="IPR011239">
    <property type="entry name" value="Pesterase_cyn"/>
</dbReference>
<feature type="domain" description="Calcineurin-like phosphoesterase" evidence="5">
    <location>
        <begin position="4"/>
        <end position="220"/>
    </location>
</feature>
<dbReference type="InterPro" id="IPR004843">
    <property type="entry name" value="Calcineurin-like_PHP"/>
</dbReference>
<dbReference type="OrthoDB" id="2036332at2"/>
<dbReference type="PANTHER" id="PTHR42988:SF2">
    <property type="entry name" value="CYCLIC NUCLEOTIDE PHOSPHODIESTERASE CBUA0032-RELATED"/>
    <property type="match status" value="1"/>
</dbReference>
<dbReference type="RefSeq" id="WP_099798819.1">
    <property type="nucleotide sequence ID" value="NZ_CP018092.1"/>
</dbReference>
<proteinExistence type="inferred from homology"/>